<reference evidence="2 3" key="1">
    <citation type="submission" date="2019-07" db="EMBL/GenBank/DDBJ databases">
        <authorList>
            <person name="Jastrzebski P J."/>
            <person name="Paukszto L."/>
            <person name="Jastrzebski P J."/>
        </authorList>
    </citation>
    <scope>NUCLEOTIDE SEQUENCE [LARGE SCALE GENOMIC DNA]</scope>
    <source>
        <strain evidence="2 3">WMS-il1</strain>
    </source>
</reference>
<accession>A0A564YAM4</accession>
<organism evidence="2 3">
    <name type="scientific">Hymenolepis diminuta</name>
    <name type="common">Rat tapeworm</name>
    <dbReference type="NCBI Taxonomy" id="6216"/>
    <lineage>
        <taxon>Eukaryota</taxon>
        <taxon>Metazoa</taxon>
        <taxon>Spiralia</taxon>
        <taxon>Lophotrochozoa</taxon>
        <taxon>Platyhelminthes</taxon>
        <taxon>Cestoda</taxon>
        <taxon>Eucestoda</taxon>
        <taxon>Cyclophyllidea</taxon>
        <taxon>Hymenolepididae</taxon>
        <taxon>Hymenolepis</taxon>
    </lineage>
</organism>
<dbReference type="EMBL" id="CABIJS010000123">
    <property type="protein sequence ID" value="VUZ44322.1"/>
    <property type="molecule type" value="Genomic_DNA"/>
</dbReference>
<gene>
    <name evidence="2" type="ORF">WMSIL1_LOCUS4626</name>
</gene>
<evidence type="ECO:0000256" key="1">
    <source>
        <dbReference type="SAM" id="Phobius"/>
    </source>
</evidence>
<protein>
    <recommendedName>
        <fullName evidence="4">Coiled-coil domain-containing protein 51</fullName>
    </recommendedName>
</protein>
<keyword evidence="1" id="KW-0472">Membrane</keyword>
<keyword evidence="1" id="KW-0812">Transmembrane</keyword>
<dbReference type="InterPro" id="IPR037660">
    <property type="entry name" value="CCDC51"/>
</dbReference>
<evidence type="ECO:0008006" key="4">
    <source>
        <dbReference type="Google" id="ProtNLM"/>
    </source>
</evidence>
<name>A0A564YAM4_HYMDI</name>
<dbReference type="PANTHER" id="PTHR28624:SF1">
    <property type="entry name" value="MITOCHONDRIAL POTASSIUM CHANNEL"/>
    <property type="match status" value="1"/>
</dbReference>
<evidence type="ECO:0000313" key="3">
    <source>
        <dbReference type="Proteomes" id="UP000321570"/>
    </source>
</evidence>
<dbReference type="Proteomes" id="UP000321570">
    <property type="component" value="Unassembled WGS sequence"/>
</dbReference>
<dbReference type="PANTHER" id="PTHR28624">
    <property type="entry name" value="COILED-COIL DOMAIN-CONTAINING PROTEIN 51"/>
    <property type="match status" value="1"/>
</dbReference>
<keyword evidence="1" id="KW-1133">Transmembrane helix</keyword>
<sequence>MSGNYRRFFPKIFSFIRENLNRNDFKFNKLNMLPKWGSFVKDSKHLVTIKSAYSRLGSTLNSDIDFSIGKFTSIYDRISGRDSVTKAHGDLLQAEQDFVARQLTRRTLQQSLFDIQKKRSEVNKKVKVTSIADDSYLPLITKEHELAREEARLSREHCEADLREKAAYDNFTSLMRYLHAEERNYDQRMRIWAIIGSVIVGIFSFFVTWLRYRTPQIADLSDFLDRLEEIGSAQEDIKSQIAKQNENLGIQQVNASQVLEKLTKVESIQERILSALKKLGVAPQNAVIGNNTEESSKQSDEEGATGYFGWKSVIGTVATIAVIAFCLI</sequence>
<proteinExistence type="predicted"/>
<keyword evidence="3" id="KW-1185">Reference proteome</keyword>
<evidence type="ECO:0000313" key="2">
    <source>
        <dbReference type="EMBL" id="VUZ44322.1"/>
    </source>
</evidence>
<feature type="transmembrane region" description="Helical" evidence="1">
    <location>
        <begin position="307"/>
        <end position="327"/>
    </location>
</feature>
<dbReference type="AlphaFoldDB" id="A0A564YAM4"/>
<feature type="transmembrane region" description="Helical" evidence="1">
    <location>
        <begin position="191"/>
        <end position="212"/>
    </location>
</feature>